<comment type="caution">
    <text evidence="2">The sequence shown here is derived from an EMBL/GenBank/DDBJ whole genome shotgun (WGS) entry which is preliminary data.</text>
</comment>
<dbReference type="AlphaFoldDB" id="A0A0G0E8C1"/>
<keyword evidence="1" id="KW-0812">Transmembrane</keyword>
<protein>
    <submittedName>
        <fullName evidence="2">Fibronectin type III domain protein</fullName>
    </submittedName>
</protein>
<keyword evidence="1" id="KW-1133">Transmembrane helix</keyword>
<dbReference type="Proteomes" id="UP000034923">
    <property type="component" value="Unassembled WGS sequence"/>
</dbReference>
<keyword evidence="1" id="KW-0472">Membrane</keyword>
<reference evidence="2 3" key="1">
    <citation type="journal article" date="2015" name="Nature">
        <title>rRNA introns, odd ribosomes, and small enigmatic genomes across a large radiation of phyla.</title>
        <authorList>
            <person name="Brown C.T."/>
            <person name="Hug L.A."/>
            <person name="Thomas B.C."/>
            <person name="Sharon I."/>
            <person name="Castelle C.J."/>
            <person name="Singh A."/>
            <person name="Wilkins M.J."/>
            <person name="Williams K.H."/>
            <person name="Banfield J.F."/>
        </authorList>
    </citation>
    <scope>NUCLEOTIDE SEQUENCE [LARGE SCALE GENOMIC DNA]</scope>
</reference>
<name>A0A0G0E8C1_9BACT</name>
<proteinExistence type="predicted"/>
<sequence>MIKRLFIIIFIIFSFFVWQQNINFAHAESDGIEVELNIVEGCNSNGNCEQYETILGCPEDCAQRTTSSGSKISRPPPPIPTEDIIPPQNPLKVQVVVNVNGIILSWLNPPDEDFSYIRIMRNENHFHGDPFSGKLIYEGNKQYFFDKNVVAGTKYFYTLFSRDTTGNFSSGSAVSAITFSFIKIPIPSIPTGDFVGPLPKYMVHQYNQKVKPFSNTMPAIVNNIDNITIDTETMIYSDDYLMVTGPGGENLGQYMFSFNRDSGRYESIIPPLQNTGAYTITIFRYKDNNPEILGKGLIFVSISVIQKIEQLKESFCNTFNSDIILYIIYLLLLLAPLLILKFVK</sequence>
<accession>A0A0G0E8C1</accession>
<dbReference type="SUPFAM" id="SSF49265">
    <property type="entry name" value="Fibronectin type III"/>
    <property type="match status" value="1"/>
</dbReference>
<organism evidence="2 3">
    <name type="scientific">Candidatus Nomurabacteria bacterium GW2011_GWB1_35_20</name>
    <dbReference type="NCBI Taxonomy" id="1618740"/>
    <lineage>
        <taxon>Bacteria</taxon>
        <taxon>Candidatus Nomuraibacteriota</taxon>
    </lineage>
</organism>
<evidence type="ECO:0000313" key="3">
    <source>
        <dbReference type="Proteomes" id="UP000034923"/>
    </source>
</evidence>
<feature type="transmembrane region" description="Helical" evidence="1">
    <location>
        <begin position="323"/>
        <end position="343"/>
    </location>
</feature>
<dbReference type="EMBL" id="LBQE01000023">
    <property type="protein sequence ID" value="KKP71575.1"/>
    <property type="molecule type" value="Genomic_DNA"/>
</dbReference>
<dbReference type="Gene3D" id="2.60.40.10">
    <property type="entry name" value="Immunoglobulins"/>
    <property type="match status" value="1"/>
</dbReference>
<dbReference type="InterPro" id="IPR013783">
    <property type="entry name" value="Ig-like_fold"/>
</dbReference>
<dbReference type="InterPro" id="IPR036116">
    <property type="entry name" value="FN3_sf"/>
</dbReference>
<gene>
    <name evidence="2" type="ORF">UR70_C0023G0004</name>
</gene>
<evidence type="ECO:0000256" key="1">
    <source>
        <dbReference type="SAM" id="Phobius"/>
    </source>
</evidence>
<evidence type="ECO:0000313" key="2">
    <source>
        <dbReference type="EMBL" id="KKP71575.1"/>
    </source>
</evidence>